<protein>
    <submittedName>
        <fullName evidence="1">Uncharacterized protein</fullName>
    </submittedName>
</protein>
<evidence type="ECO:0000313" key="1">
    <source>
        <dbReference type="EMBL" id="MPN10248.1"/>
    </source>
</evidence>
<organism evidence="1">
    <name type="scientific">bioreactor metagenome</name>
    <dbReference type="NCBI Taxonomy" id="1076179"/>
    <lineage>
        <taxon>unclassified sequences</taxon>
        <taxon>metagenomes</taxon>
        <taxon>ecological metagenomes</taxon>
    </lineage>
</organism>
<sequence length="58" mass="6564">MVVNGFLVQSNNAIKTVLMRINGLISKTNLEKIMSASYSGHVILGDKNFKTFSFQYFF</sequence>
<accession>A0A645F798</accession>
<dbReference type="AlphaFoldDB" id="A0A645F798"/>
<dbReference type="EMBL" id="VSSQ01056394">
    <property type="protein sequence ID" value="MPN10248.1"/>
    <property type="molecule type" value="Genomic_DNA"/>
</dbReference>
<proteinExistence type="predicted"/>
<comment type="caution">
    <text evidence="1">The sequence shown here is derived from an EMBL/GenBank/DDBJ whole genome shotgun (WGS) entry which is preliminary data.</text>
</comment>
<gene>
    <name evidence="1" type="ORF">SDC9_157543</name>
</gene>
<reference evidence="1" key="1">
    <citation type="submission" date="2019-08" db="EMBL/GenBank/DDBJ databases">
        <authorList>
            <person name="Kucharzyk K."/>
            <person name="Murdoch R.W."/>
            <person name="Higgins S."/>
            <person name="Loffler F."/>
        </authorList>
    </citation>
    <scope>NUCLEOTIDE SEQUENCE</scope>
</reference>
<name>A0A645F798_9ZZZZ</name>